<accession>A0A7R9HA88</accession>
<dbReference type="EMBL" id="OD007249">
    <property type="protein sequence ID" value="CAD7413819.1"/>
    <property type="molecule type" value="Genomic_DNA"/>
</dbReference>
<gene>
    <name evidence="1" type="ORF">TPSB3V08_LOCUS9269</name>
</gene>
<organism evidence="1">
    <name type="scientific">Timema poppense</name>
    <name type="common">Walking stick</name>
    <dbReference type="NCBI Taxonomy" id="170557"/>
    <lineage>
        <taxon>Eukaryota</taxon>
        <taxon>Metazoa</taxon>
        <taxon>Ecdysozoa</taxon>
        <taxon>Arthropoda</taxon>
        <taxon>Hexapoda</taxon>
        <taxon>Insecta</taxon>
        <taxon>Pterygota</taxon>
        <taxon>Neoptera</taxon>
        <taxon>Polyneoptera</taxon>
        <taxon>Phasmatodea</taxon>
        <taxon>Timematodea</taxon>
        <taxon>Timematoidea</taxon>
        <taxon>Timematidae</taxon>
        <taxon>Timema</taxon>
    </lineage>
</organism>
<dbReference type="SUPFAM" id="SSF50978">
    <property type="entry name" value="WD40 repeat-like"/>
    <property type="match status" value="1"/>
</dbReference>
<protein>
    <submittedName>
        <fullName evidence="1">Uncharacterized protein</fullName>
    </submittedName>
</protein>
<dbReference type="InterPro" id="IPR015943">
    <property type="entry name" value="WD40/YVTN_repeat-like_dom_sf"/>
</dbReference>
<sequence>MSSTECSAFSYDGKYFGYCGDDGKLKIWETDTGTLKKEYIPNLHLSEPCTCLTWLLNINHSFLVGGKSGPRHARTLFVNKRPQHSPLGTLTHLGGSLPVFGATRVRTPVLEGYCSSAGYRGSSTV</sequence>
<name>A0A7R9HA88_TIMPO</name>
<reference evidence="1" key="1">
    <citation type="submission" date="2020-11" db="EMBL/GenBank/DDBJ databases">
        <authorList>
            <person name="Tran Van P."/>
        </authorList>
    </citation>
    <scope>NUCLEOTIDE SEQUENCE</scope>
</reference>
<dbReference type="Gene3D" id="2.130.10.10">
    <property type="entry name" value="YVTN repeat-like/Quinoprotein amine dehydrogenase"/>
    <property type="match status" value="1"/>
</dbReference>
<dbReference type="AlphaFoldDB" id="A0A7R9HA88"/>
<evidence type="ECO:0000313" key="1">
    <source>
        <dbReference type="EMBL" id="CAD7413819.1"/>
    </source>
</evidence>
<proteinExistence type="predicted"/>
<dbReference type="InterPro" id="IPR036322">
    <property type="entry name" value="WD40_repeat_dom_sf"/>
</dbReference>